<organism evidence="2 3">
    <name type="scientific">Sphaeroforma arctica JP610</name>
    <dbReference type="NCBI Taxonomy" id="667725"/>
    <lineage>
        <taxon>Eukaryota</taxon>
        <taxon>Ichthyosporea</taxon>
        <taxon>Ichthyophonida</taxon>
        <taxon>Sphaeroforma</taxon>
    </lineage>
</organism>
<dbReference type="Proteomes" id="UP000054560">
    <property type="component" value="Unassembled WGS sequence"/>
</dbReference>
<feature type="compositionally biased region" description="Basic and acidic residues" evidence="1">
    <location>
        <begin position="191"/>
        <end position="210"/>
    </location>
</feature>
<evidence type="ECO:0000313" key="3">
    <source>
        <dbReference type="Proteomes" id="UP000054560"/>
    </source>
</evidence>
<evidence type="ECO:0000256" key="1">
    <source>
        <dbReference type="SAM" id="MobiDB-lite"/>
    </source>
</evidence>
<gene>
    <name evidence="2" type="ORF">SARC_07266</name>
</gene>
<dbReference type="GeneID" id="25907770"/>
<sequence>MFVFLTELDKATSHEESGDGIKARENTIDPHDDIHKSTAMVDYLYELTDSPEIDLESSFRIAQLLVHSQEGAHSLAVYQMTYEVIMNTPPHSPAVSKLIVLVKTLSMNSGKHKQTPSSTTIDITSLLPPSSTTIDITSSCLSQQPYTPPPRNSEQAVFASTRQTANHVDTAPNNVIQENTILKGASTVRQQDNKRKAPSESIPENKKQKVDSSIAAMTRTNSTDKDATRSDTTAAISHSGLDVNVSARLGHQSAQQETTANSSQIAAGIGRSGLHPSKQNNDGFRQPTNNVHKRNSDSPTLPLSDSEVCLHFISVAEQRVKV</sequence>
<accession>A0A0L0FUX6</accession>
<name>A0A0L0FUX6_9EUKA</name>
<dbReference type="RefSeq" id="XP_014154268.1">
    <property type="nucleotide sequence ID" value="XM_014298793.1"/>
</dbReference>
<dbReference type="AlphaFoldDB" id="A0A0L0FUX6"/>
<feature type="compositionally biased region" description="Polar residues" evidence="1">
    <location>
        <begin position="277"/>
        <end position="290"/>
    </location>
</feature>
<keyword evidence="3" id="KW-1185">Reference proteome</keyword>
<evidence type="ECO:0000313" key="2">
    <source>
        <dbReference type="EMBL" id="KNC80366.1"/>
    </source>
</evidence>
<proteinExistence type="predicted"/>
<reference evidence="2 3" key="1">
    <citation type="submission" date="2011-02" db="EMBL/GenBank/DDBJ databases">
        <title>The Genome Sequence of Sphaeroforma arctica JP610.</title>
        <authorList>
            <consortium name="The Broad Institute Genome Sequencing Platform"/>
            <person name="Russ C."/>
            <person name="Cuomo C."/>
            <person name="Young S.K."/>
            <person name="Zeng Q."/>
            <person name="Gargeya S."/>
            <person name="Alvarado L."/>
            <person name="Berlin A."/>
            <person name="Chapman S.B."/>
            <person name="Chen Z."/>
            <person name="Freedman E."/>
            <person name="Gellesch M."/>
            <person name="Goldberg J."/>
            <person name="Griggs A."/>
            <person name="Gujja S."/>
            <person name="Heilman E."/>
            <person name="Heiman D."/>
            <person name="Howarth C."/>
            <person name="Mehta T."/>
            <person name="Neiman D."/>
            <person name="Pearson M."/>
            <person name="Roberts A."/>
            <person name="Saif S."/>
            <person name="Shea T."/>
            <person name="Shenoy N."/>
            <person name="Sisk P."/>
            <person name="Stolte C."/>
            <person name="Sykes S."/>
            <person name="White J."/>
            <person name="Yandava C."/>
            <person name="Burger G."/>
            <person name="Gray M.W."/>
            <person name="Holland P.W.H."/>
            <person name="King N."/>
            <person name="Lang F.B.F."/>
            <person name="Roger A.J."/>
            <person name="Ruiz-Trillo I."/>
            <person name="Haas B."/>
            <person name="Nusbaum C."/>
            <person name="Birren B."/>
        </authorList>
    </citation>
    <scope>NUCLEOTIDE SEQUENCE [LARGE SCALE GENOMIC DNA]</scope>
    <source>
        <strain evidence="2 3">JP610</strain>
    </source>
</reference>
<feature type="compositionally biased region" description="Polar residues" evidence="1">
    <location>
        <begin position="152"/>
        <end position="180"/>
    </location>
</feature>
<feature type="region of interest" description="Disordered" evidence="1">
    <location>
        <begin position="269"/>
        <end position="303"/>
    </location>
</feature>
<protein>
    <submittedName>
        <fullName evidence="2">Uncharacterized protein</fullName>
    </submittedName>
</protein>
<dbReference type="EMBL" id="KQ242162">
    <property type="protein sequence ID" value="KNC80366.1"/>
    <property type="molecule type" value="Genomic_DNA"/>
</dbReference>
<feature type="region of interest" description="Disordered" evidence="1">
    <location>
        <begin position="140"/>
        <end position="232"/>
    </location>
</feature>